<protein>
    <submittedName>
        <fullName evidence="1">Uncharacterized protein</fullName>
    </submittedName>
</protein>
<dbReference type="EMBL" id="JAEPBG010000008">
    <property type="protein sequence ID" value="MBK4736654.1"/>
    <property type="molecule type" value="Genomic_DNA"/>
</dbReference>
<name>A0A934SW18_9BURK</name>
<gene>
    <name evidence="1" type="ORF">JJB74_18670</name>
</gene>
<keyword evidence="2" id="KW-1185">Reference proteome</keyword>
<organism evidence="1 2">
    <name type="scientific">Noviherbaspirillum pedocola</name>
    <dbReference type="NCBI Taxonomy" id="2801341"/>
    <lineage>
        <taxon>Bacteria</taxon>
        <taxon>Pseudomonadati</taxon>
        <taxon>Pseudomonadota</taxon>
        <taxon>Betaproteobacteria</taxon>
        <taxon>Burkholderiales</taxon>
        <taxon>Oxalobacteraceae</taxon>
        <taxon>Noviherbaspirillum</taxon>
    </lineage>
</organism>
<proteinExistence type="predicted"/>
<dbReference type="Proteomes" id="UP000622890">
    <property type="component" value="Unassembled WGS sequence"/>
</dbReference>
<dbReference type="AlphaFoldDB" id="A0A934SW18"/>
<accession>A0A934SW18</accession>
<comment type="caution">
    <text evidence="1">The sequence shown here is derived from an EMBL/GenBank/DDBJ whole genome shotgun (WGS) entry which is preliminary data.</text>
</comment>
<evidence type="ECO:0000313" key="2">
    <source>
        <dbReference type="Proteomes" id="UP000622890"/>
    </source>
</evidence>
<reference evidence="1" key="1">
    <citation type="submission" date="2021-01" db="EMBL/GenBank/DDBJ databases">
        <title>Genome sequence of strain Noviherbaspirillum sp. DKR-6.</title>
        <authorList>
            <person name="Chaudhary D.K."/>
        </authorList>
    </citation>
    <scope>NUCLEOTIDE SEQUENCE</scope>
    <source>
        <strain evidence="1">DKR-6</strain>
    </source>
</reference>
<sequence length="108" mass="12672">MHRFHEHDYGRWRGGRWYNGYHAGRHGWWWIVGPTWYWYPAPVYPYPDPYAPPVAVAPVVPMAPMAPVAPAAPATPPQSYWYWCPDSGQYYPYVPECRSPWQQVPARP</sequence>
<evidence type="ECO:0000313" key="1">
    <source>
        <dbReference type="EMBL" id="MBK4736654.1"/>
    </source>
</evidence>